<name>A0A3D0WCG3_9SPHN</name>
<dbReference type="Proteomes" id="UP000262699">
    <property type="component" value="Unassembled WGS sequence"/>
</dbReference>
<organism evidence="1 2">
    <name type="scientific">Sphingomonas bacterium</name>
    <dbReference type="NCBI Taxonomy" id="1895847"/>
    <lineage>
        <taxon>Bacteria</taxon>
        <taxon>Pseudomonadati</taxon>
        <taxon>Pseudomonadota</taxon>
        <taxon>Alphaproteobacteria</taxon>
        <taxon>Sphingomonadales</taxon>
        <taxon>Sphingomonadaceae</taxon>
        <taxon>Sphingomonas</taxon>
    </lineage>
</organism>
<dbReference type="EMBL" id="DOYJ01000163">
    <property type="protein sequence ID" value="HCB75678.1"/>
    <property type="molecule type" value="Genomic_DNA"/>
</dbReference>
<proteinExistence type="predicted"/>
<protein>
    <submittedName>
        <fullName evidence="1">Uncharacterized protein</fullName>
    </submittedName>
</protein>
<sequence length="77" mass="8362">MMLEMSLTDGTPVFVNPEAIWHIRDAGSKSTAIYSHSGSALFVNGDARAIALAWAEWRLSSLTSTGPRGLRLVKDDD</sequence>
<dbReference type="AlphaFoldDB" id="A0A3D0WCG3"/>
<reference evidence="1 2" key="1">
    <citation type="journal article" date="2018" name="Nat. Biotechnol.">
        <title>A standardized bacterial taxonomy based on genome phylogeny substantially revises the tree of life.</title>
        <authorList>
            <person name="Parks D.H."/>
            <person name="Chuvochina M."/>
            <person name="Waite D.W."/>
            <person name="Rinke C."/>
            <person name="Skarshewski A."/>
            <person name="Chaumeil P.A."/>
            <person name="Hugenholtz P."/>
        </authorList>
    </citation>
    <scope>NUCLEOTIDE SEQUENCE [LARGE SCALE GENOMIC DNA]</scope>
    <source>
        <strain evidence="1">UBA9015</strain>
    </source>
</reference>
<comment type="caution">
    <text evidence="1">The sequence shown here is derived from an EMBL/GenBank/DDBJ whole genome shotgun (WGS) entry which is preliminary data.</text>
</comment>
<accession>A0A3D0WCG3</accession>
<evidence type="ECO:0000313" key="1">
    <source>
        <dbReference type="EMBL" id="HCB75678.1"/>
    </source>
</evidence>
<gene>
    <name evidence="1" type="ORF">DEP91_05815</name>
</gene>
<evidence type="ECO:0000313" key="2">
    <source>
        <dbReference type="Proteomes" id="UP000262699"/>
    </source>
</evidence>